<accession>A0A010QRR3</accession>
<proteinExistence type="predicted"/>
<comment type="caution">
    <text evidence="1">The sequence shown here is derived from an EMBL/GenBank/DDBJ whole genome shotgun (WGS) entry which is preliminary data.</text>
</comment>
<sequence>MSAEKFHTVTVDCDCFCWTAIVFRVIYVSGRWQTDGSPILLTYRFWFGTWDTDSTNKELFAEKRGEGIQLSIASAVDLLLPPLRYENYDDFSDEQAYDQKAEELKELEGENQETEFLRTLECEDFEDFRDVIEDFLAKQIRSKEGCKV</sequence>
<dbReference type="EMBL" id="JARH01000272">
    <property type="protein sequence ID" value="EXF82817.1"/>
    <property type="molecule type" value="Genomic_DNA"/>
</dbReference>
<evidence type="ECO:0000313" key="1">
    <source>
        <dbReference type="EMBL" id="EXF82817.1"/>
    </source>
</evidence>
<dbReference type="KEGG" id="cfj:CFIO01_09028"/>
<dbReference type="HOGENOM" id="CLU_1758651_0_0_1"/>
<name>A0A010QRR3_9PEZI</name>
<dbReference type="Proteomes" id="UP000020467">
    <property type="component" value="Unassembled WGS sequence"/>
</dbReference>
<reference evidence="1 2" key="1">
    <citation type="submission" date="2014-02" db="EMBL/GenBank/DDBJ databases">
        <title>The genome sequence of Colletotrichum fioriniae PJ7.</title>
        <authorList>
            <person name="Baroncelli R."/>
            <person name="Thon M.R."/>
        </authorList>
    </citation>
    <scope>NUCLEOTIDE SEQUENCE [LARGE SCALE GENOMIC DNA]</scope>
    <source>
        <strain evidence="1 2">PJ7</strain>
    </source>
</reference>
<organism evidence="1 2">
    <name type="scientific">Colletotrichum fioriniae PJ7</name>
    <dbReference type="NCBI Taxonomy" id="1445577"/>
    <lineage>
        <taxon>Eukaryota</taxon>
        <taxon>Fungi</taxon>
        <taxon>Dikarya</taxon>
        <taxon>Ascomycota</taxon>
        <taxon>Pezizomycotina</taxon>
        <taxon>Sordariomycetes</taxon>
        <taxon>Hypocreomycetidae</taxon>
        <taxon>Glomerellales</taxon>
        <taxon>Glomerellaceae</taxon>
        <taxon>Colletotrichum</taxon>
        <taxon>Colletotrichum acutatum species complex</taxon>
    </lineage>
</organism>
<gene>
    <name evidence="1" type="ORF">CFIO01_09028</name>
</gene>
<dbReference type="AlphaFoldDB" id="A0A010QRR3"/>
<protein>
    <submittedName>
        <fullName evidence="1">Uncharacterized protein</fullName>
    </submittedName>
</protein>
<keyword evidence="2" id="KW-1185">Reference proteome</keyword>
<evidence type="ECO:0000313" key="2">
    <source>
        <dbReference type="Proteomes" id="UP000020467"/>
    </source>
</evidence>